<evidence type="ECO:0000313" key="2">
    <source>
        <dbReference type="Proteomes" id="UP000092819"/>
    </source>
</evidence>
<name>A0A1C3JCV0_9VIBR</name>
<gene>
    <name evidence="1" type="ORF">VCE7224_01701</name>
</gene>
<dbReference type="RefSeq" id="WP_065676166.1">
    <property type="nucleotide sequence ID" value="NZ_AP025463.1"/>
</dbReference>
<evidence type="ECO:0008006" key="3">
    <source>
        <dbReference type="Google" id="ProtNLM"/>
    </source>
</evidence>
<protein>
    <recommendedName>
        <fullName evidence="3">MSHA biogenesis protein MshF</fullName>
    </recommendedName>
</protein>
<evidence type="ECO:0000313" key="1">
    <source>
        <dbReference type="EMBL" id="SBT12957.1"/>
    </source>
</evidence>
<organism evidence="1 2">
    <name type="scientific">Vibrio celticus</name>
    <dbReference type="NCBI Taxonomy" id="446372"/>
    <lineage>
        <taxon>Bacteria</taxon>
        <taxon>Pseudomonadati</taxon>
        <taxon>Pseudomonadota</taxon>
        <taxon>Gammaproteobacteria</taxon>
        <taxon>Vibrionales</taxon>
        <taxon>Vibrionaceae</taxon>
        <taxon>Vibrio</taxon>
    </lineage>
</organism>
<dbReference type="EMBL" id="FLQZ01000033">
    <property type="protein sequence ID" value="SBT12957.1"/>
    <property type="molecule type" value="Genomic_DNA"/>
</dbReference>
<accession>A0A1C3JCV0</accession>
<dbReference type="AlphaFoldDB" id="A0A1C3JCV0"/>
<keyword evidence="2" id="KW-1185">Reference proteome</keyword>
<reference evidence="2" key="1">
    <citation type="submission" date="2016-06" db="EMBL/GenBank/DDBJ databases">
        <authorList>
            <person name="Rodrigo-Torres L."/>
            <person name="Arahal D.R."/>
        </authorList>
    </citation>
    <scope>NUCLEOTIDE SEQUENCE [LARGE SCALE GENOMIC DNA]</scope>
    <source>
        <strain evidence="2">CECT 7224</strain>
    </source>
</reference>
<dbReference type="Proteomes" id="UP000092819">
    <property type="component" value="Unassembled WGS sequence"/>
</dbReference>
<proteinExistence type="predicted"/>
<sequence length="151" mass="17205">MLNNLQRSRFVIWTVVILFLIVSVLSAFKTVEEEATNTAFIVASKRILEQANLFKQQYLLSGAGQEEGSAPPKIYSRTGWVTPIQGTERDCNYWLDQLYPQGSILGLSSPSVEDKSNNIHFHCSYHYTDKYQLDILLERENFSVKANILAL</sequence>